<organism evidence="3 4">
    <name type="scientific">Gimesia panareensis</name>
    <dbReference type="NCBI Taxonomy" id="2527978"/>
    <lineage>
        <taxon>Bacteria</taxon>
        <taxon>Pseudomonadati</taxon>
        <taxon>Planctomycetota</taxon>
        <taxon>Planctomycetia</taxon>
        <taxon>Planctomycetales</taxon>
        <taxon>Planctomycetaceae</taxon>
        <taxon>Gimesia</taxon>
    </lineage>
</organism>
<name>A0A518FXA5_9PLAN</name>
<proteinExistence type="predicted"/>
<dbReference type="PANTHER" id="PTHR45128">
    <property type="entry name" value="METHYLTRANSFERASE TYPE 11"/>
    <property type="match status" value="1"/>
</dbReference>
<dbReference type="InterPro" id="IPR025714">
    <property type="entry name" value="Methyltranfer_dom"/>
</dbReference>
<feature type="domain" description="Methyltransferase" evidence="1">
    <location>
        <begin position="175"/>
        <end position="281"/>
    </location>
</feature>
<dbReference type="RefSeq" id="WP_145459602.1">
    <property type="nucleotide sequence ID" value="NZ_CP036317.1"/>
</dbReference>
<dbReference type="InterPro" id="IPR029063">
    <property type="entry name" value="SAM-dependent_MTases_sf"/>
</dbReference>
<evidence type="ECO:0000259" key="1">
    <source>
        <dbReference type="Pfam" id="PF13847"/>
    </source>
</evidence>
<dbReference type="AlphaFoldDB" id="A0A518FXA5"/>
<dbReference type="InterPro" id="IPR048711">
    <property type="entry name" value="WHD_Rv2258c"/>
</dbReference>
<dbReference type="OrthoDB" id="9789123at2"/>
<dbReference type="SUPFAM" id="SSF53335">
    <property type="entry name" value="S-adenosyl-L-methionine-dependent methyltransferases"/>
    <property type="match status" value="1"/>
</dbReference>
<reference evidence="3 4" key="1">
    <citation type="submission" date="2019-02" db="EMBL/GenBank/DDBJ databases">
        <title>Deep-cultivation of Planctomycetes and their phenomic and genomic characterization uncovers novel biology.</title>
        <authorList>
            <person name="Wiegand S."/>
            <person name="Jogler M."/>
            <person name="Boedeker C."/>
            <person name="Pinto D."/>
            <person name="Vollmers J."/>
            <person name="Rivas-Marin E."/>
            <person name="Kohn T."/>
            <person name="Peeters S.H."/>
            <person name="Heuer A."/>
            <person name="Rast P."/>
            <person name="Oberbeckmann S."/>
            <person name="Bunk B."/>
            <person name="Jeske O."/>
            <person name="Meyerdierks A."/>
            <person name="Storesund J.E."/>
            <person name="Kallscheuer N."/>
            <person name="Luecker S."/>
            <person name="Lage O.M."/>
            <person name="Pohl T."/>
            <person name="Merkel B.J."/>
            <person name="Hornburger P."/>
            <person name="Mueller R.-W."/>
            <person name="Bruemmer F."/>
            <person name="Labrenz M."/>
            <person name="Spormann A.M."/>
            <person name="Op den Camp H."/>
            <person name="Overmann J."/>
            <person name="Amann R."/>
            <person name="Jetten M.S.M."/>
            <person name="Mascher T."/>
            <person name="Medema M.H."/>
            <person name="Devos D.P."/>
            <person name="Kaster A.-K."/>
            <person name="Ovreas L."/>
            <person name="Rohde M."/>
            <person name="Galperin M.Y."/>
            <person name="Jogler C."/>
        </authorList>
    </citation>
    <scope>NUCLEOTIDE SEQUENCE [LARGE SCALE GENOMIC DNA]</scope>
    <source>
        <strain evidence="3 4">Pan153</strain>
    </source>
</reference>
<dbReference type="Pfam" id="PF21320">
    <property type="entry name" value="WHD_Rv2258c"/>
    <property type="match status" value="1"/>
</dbReference>
<dbReference type="PANTHER" id="PTHR45128:SF1">
    <property type="entry name" value="S-ADENOSYLMETHIONINE-DEPENDENT METHYLTRANSFERASE RV2258C"/>
    <property type="match status" value="1"/>
</dbReference>
<dbReference type="Proteomes" id="UP000320839">
    <property type="component" value="Chromosome"/>
</dbReference>
<protein>
    <submittedName>
        <fullName evidence="3">Uncharacterized protein</fullName>
    </submittedName>
</protein>
<evidence type="ECO:0000313" key="3">
    <source>
        <dbReference type="EMBL" id="QDV21009.1"/>
    </source>
</evidence>
<dbReference type="InterPro" id="IPR053173">
    <property type="entry name" value="SAM-binding_MTase"/>
</dbReference>
<gene>
    <name evidence="3" type="ORF">Pan153_56910</name>
</gene>
<dbReference type="Pfam" id="PF13847">
    <property type="entry name" value="Methyltransf_31"/>
    <property type="match status" value="1"/>
</dbReference>
<dbReference type="CDD" id="cd02440">
    <property type="entry name" value="AdoMet_MTases"/>
    <property type="match status" value="1"/>
</dbReference>
<sequence>MTTSFAELTISPERTAAFENQLQQKINQGSLAMLIALGYRTGLWKVLSRLDHATYQEISAESGLNAVYVADWLSAMLGGGLIDYDPIFQTYRLPREHAEILTGSTQYEEALCWLPLLGKLEDELAVCLSEGTALPEVTGDRLLTAHKSEQSASFTNQLFQSILPLVPGLIMRLCEGLDVLDLGCGDGVALLELAAAFPESRFVGYDPSAELIEQARHSAISRELENVSFFQRDLTAIHAIQSFDLITAFDVNLEGSDQDRMLREVQSALRPAGLLLLRELAVPRNRDENLQHPLSALLLLICSVRSLAGDAPTGTGKRRGQEALCRSLEAAGLGNLECHQLSQDVLHEYYIARQS</sequence>
<evidence type="ECO:0000259" key="2">
    <source>
        <dbReference type="Pfam" id="PF21320"/>
    </source>
</evidence>
<accession>A0A518FXA5</accession>
<feature type="domain" description="S-adenosylmethionine-dependent methyltransferase Rv2258c-like winged HTH" evidence="2">
    <location>
        <begin position="30"/>
        <end position="102"/>
    </location>
</feature>
<evidence type="ECO:0000313" key="4">
    <source>
        <dbReference type="Proteomes" id="UP000320839"/>
    </source>
</evidence>
<dbReference type="EMBL" id="CP036317">
    <property type="protein sequence ID" value="QDV21009.1"/>
    <property type="molecule type" value="Genomic_DNA"/>
</dbReference>
<dbReference type="Gene3D" id="3.40.50.150">
    <property type="entry name" value="Vaccinia Virus protein VP39"/>
    <property type="match status" value="1"/>
</dbReference>